<accession>A0AA37FA12</accession>
<comment type="caution">
    <text evidence="1">The sequence shown here is derived from an EMBL/GenBank/DDBJ whole genome shotgun (WGS) entry which is preliminary data.</text>
</comment>
<name>A0AA37FA12_9ARCH</name>
<proteinExistence type="predicted"/>
<keyword evidence="2" id="KW-1185">Reference proteome</keyword>
<dbReference type="PANTHER" id="PTHR33477:SF3">
    <property type="entry name" value="P-LOOP NTPASE DOMAIN-CONTAINING PROTEIN LPA1 HOMOLOG 1"/>
    <property type="match status" value="1"/>
</dbReference>
<dbReference type="SUPFAM" id="SSF52540">
    <property type="entry name" value="P-loop containing nucleoside triphosphate hydrolases"/>
    <property type="match status" value="1"/>
</dbReference>
<sequence>MNLKAPVVLIGGIPGVGKTSMAGAVARMLDIDIVLSGDYLREMVRPLLTGREAEVMSKSVYEAWSLFGEESEQSILRGYLEQGRILNRGINQVLRRAISNGEPLVVETLHFIPSQLEADVMAGVIPLYLYISDERVNAERLLEREKYTHFSSPGHRLARQLPRYRVMMRYSLEECGRMGIRAFDNLDYWRTRAEVLRYVNEMARSGRLEAH</sequence>
<evidence type="ECO:0000313" key="2">
    <source>
        <dbReference type="Proteomes" id="UP000632195"/>
    </source>
</evidence>
<dbReference type="EMBL" id="BMNY01000003">
    <property type="protein sequence ID" value="GGM78902.1"/>
    <property type="molecule type" value="Genomic_DNA"/>
</dbReference>
<reference evidence="1" key="1">
    <citation type="journal article" date="2014" name="Int. J. Syst. Evol. Microbiol.">
        <title>Complete genome sequence of Corynebacterium casei LMG S-19264T (=DSM 44701T), isolated from a smear-ripened cheese.</title>
        <authorList>
            <consortium name="US DOE Joint Genome Institute (JGI-PGF)"/>
            <person name="Walter F."/>
            <person name="Albersmeier A."/>
            <person name="Kalinowski J."/>
            <person name="Ruckert C."/>
        </authorList>
    </citation>
    <scope>NUCLEOTIDE SEQUENCE</scope>
    <source>
        <strain evidence="1">JCM 13583</strain>
    </source>
</reference>
<dbReference type="AlphaFoldDB" id="A0AA37FA12"/>
<organism evidence="1 2">
    <name type="scientific">Thermogymnomonas acidicola</name>
    <dbReference type="NCBI Taxonomy" id="399579"/>
    <lineage>
        <taxon>Archaea</taxon>
        <taxon>Methanobacteriati</taxon>
        <taxon>Thermoplasmatota</taxon>
        <taxon>Thermoplasmata</taxon>
        <taxon>Thermoplasmatales</taxon>
        <taxon>Thermogymnomonas</taxon>
    </lineage>
</organism>
<gene>
    <name evidence="1" type="ORF">GCM10007108_16350</name>
</gene>
<dbReference type="InterPro" id="IPR027417">
    <property type="entry name" value="P-loop_NTPase"/>
</dbReference>
<evidence type="ECO:0008006" key="3">
    <source>
        <dbReference type="Google" id="ProtNLM"/>
    </source>
</evidence>
<dbReference type="Proteomes" id="UP000632195">
    <property type="component" value="Unassembled WGS sequence"/>
</dbReference>
<dbReference type="RefSeq" id="WP_188681754.1">
    <property type="nucleotide sequence ID" value="NZ_BMNY01000003.1"/>
</dbReference>
<evidence type="ECO:0000313" key="1">
    <source>
        <dbReference type="EMBL" id="GGM78902.1"/>
    </source>
</evidence>
<reference evidence="1" key="2">
    <citation type="submission" date="2022-09" db="EMBL/GenBank/DDBJ databases">
        <authorList>
            <person name="Sun Q."/>
            <person name="Ohkuma M."/>
        </authorList>
    </citation>
    <scope>NUCLEOTIDE SEQUENCE</scope>
    <source>
        <strain evidence="1">JCM 13583</strain>
    </source>
</reference>
<dbReference type="Pfam" id="PF13207">
    <property type="entry name" value="AAA_17"/>
    <property type="match status" value="1"/>
</dbReference>
<protein>
    <recommendedName>
        <fullName evidence="3">2-phosphoglycerate kinase</fullName>
    </recommendedName>
</protein>
<dbReference type="Gene3D" id="3.40.50.300">
    <property type="entry name" value="P-loop containing nucleotide triphosphate hydrolases"/>
    <property type="match status" value="1"/>
</dbReference>
<dbReference type="PANTHER" id="PTHR33477">
    <property type="entry name" value="P-LOOP NTPASE DOMAIN-CONTAINING PROTEIN LPA1 HOMOLOG 1"/>
    <property type="match status" value="1"/>
</dbReference>